<proteinExistence type="predicted"/>
<evidence type="ECO:0000313" key="1">
    <source>
        <dbReference type="EMBL" id="CAG6734252.1"/>
    </source>
</evidence>
<dbReference type="AlphaFoldDB" id="A0A8D8YSK8"/>
<organism evidence="1">
    <name type="scientific">Cacopsylla melanoneura</name>
    <dbReference type="NCBI Taxonomy" id="428564"/>
    <lineage>
        <taxon>Eukaryota</taxon>
        <taxon>Metazoa</taxon>
        <taxon>Ecdysozoa</taxon>
        <taxon>Arthropoda</taxon>
        <taxon>Hexapoda</taxon>
        <taxon>Insecta</taxon>
        <taxon>Pterygota</taxon>
        <taxon>Neoptera</taxon>
        <taxon>Paraneoptera</taxon>
        <taxon>Hemiptera</taxon>
        <taxon>Sternorrhyncha</taxon>
        <taxon>Psylloidea</taxon>
        <taxon>Psyllidae</taxon>
        <taxon>Psyllinae</taxon>
        <taxon>Cacopsylla</taxon>
    </lineage>
</organism>
<reference evidence="1" key="1">
    <citation type="submission" date="2021-05" db="EMBL/GenBank/DDBJ databases">
        <authorList>
            <person name="Alioto T."/>
            <person name="Alioto T."/>
            <person name="Gomez Garrido J."/>
        </authorList>
    </citation>
    <scope>NUCLEOTIDE SEQUENCE</scope>
</reference>
<accession>A0A8D8YSK8</accession>
<name>A0A8D8YSK8_9HEMI</name>
<sequence>MFSLFTTLTGSSWGTSEVEIHIYFDFLACLTSTNVNAFPILWLYLIYKTILHFTSFTKPFYILPQLQSHFTFYFSYKAILPHLKSHFTFYIIYKAIFHFTSFKKPFHILHHLQSHFPFYLI</sequence>
<dbReference type="EMBL" id="HBUF01392119">
    <property type="protein sequence ID" value="CAG6734252.1"/>
    <property type="molecule type" value="Transcribed_RNA"/>
</dbReference>
<protein>
    <submittedName>
        <fullName evidence="1">Uncharacterized protein</fullName>
    </submittedName>
</protein>